<dbReference type="AlphaFoldDB" id="A0A4R6PWX1"/>
<dbReference type="EMBL" id="SNXO01000050">
    <property type="protein sequence ID" value="TDP48632.1"/>
    <property type="molecule type" value="Genomic_DNA"/>
</dbReference>
<protein>
    <submittedName>
        <fullName evidence="1">Uncharacterized protein</fullName>
    </submittedName>
</protein>
<sequence>MDIIRFIKREIAAEKKFLSVANSEIKKSPKGNLAAYMKNGRPYYVNVIGGEKKYLKKIDQSVIDELKAKRYCQEAVKVYKNNIPVLEKALKKLRPYTPEDVLRGMPKGMVDFPEECYKHMDLIDARRWAEEPYKKSKKHPEHLIHMTKKGDWVRSKGEANICDTLYYYGIPYRYEPVYCAYGYEYAPDIVVYSQYFQKFFYWEHVGKTNDPGYLANNFNKYRDYVKMGLKPWDNLIVTYDGEDMGMDMRIIDNLIHLWFLGE</sequence>
<dbReference type="Proteomes" id="UP000295500">
    <property type="component" value="Unassembled WGS sequence"/>
</dbReference>
<evidence type="ECO:0000313" key="2">
    <source>
        <dbReference type="Proteomes" id="UP000295500"/>
    </source>
</evidence>
<accession>A0A4R6PWX1</accession>
<dbReference type="OrthoDB" id="3199465at2"/>
<dbReference type="RefSeq" id="WP_133529244.1">
    <property type="nucleotide sequence ID" value="NZ_CALCQM010000160.1"/>
</dbReference>
<evidence type="ECO:0000313" key="1">
    <source>
        <dbReference type="EMBL" id="TDP48632.1"/>
    </source>
</evidence>
<proteinExistence type="predicted"/>
<name>A0A4R6PWX1_9FIRM</name>
<keyword evidence="2" id="KW-1185">Reference proteome</keyword>
<comment type="caution">
    <text evidence="1">The sequence shown here is derived from an EMBL/GenBank/DDBJ whole genome shotgun (WGS) entry which is preliminary data.</text>
</comment>
<reference evidence="1 2" key="1">
    <citation type="submission" date="2019-03" db="EMBL/GenBank/DDBJ databases">
        <title>Genomic Encyclopedia of Type Strains, Phase IV (KMG-IV): sequencing the most valuable type-strain genomes for metagenomic binning, comparative biology and taxonomic classification.</title>
        <authorList>
            <person name="Goeker M."/>
        </authorList>
    </citation>
    <scope>NUCLEOTIDE SEQUENCE [LARGE SCALE GENOMIC DNA]</scope>
    <source>
        <strain evidence="1 2">DSM 28287</strain>
    </source>
</reference>
<organism evidence="1 2">
    <name type="scientific">Aminicella lysinilytica</name>
    <dbReference type="NCBI Taxonomy" id="433323"/>
    <lineage>
        <taxon>Bacteria</taxon>
        <taxon>Bacillati</taxon>
        <taxon>Bacillota</taxon>
        <taxon>Clostridia</taxon>
        <taxon>Peptostreptococcales</taxon>
        <taxon>Anaerovoracaceae</taxon>
        <taxon>Aminicella</taxon>
    </lineage>
</organism>
<gene>
    <name evidence="1" type="ORF">EV211_15010</name>
</gene>